<dbReference type="SMART" id="SM00345">
    <property type="entry name" value="HTH_GNTR"/>
    <property type="match status" value="1"/>
</dbReference>
<dbReference type="InterPro" id="IPR036388">
    <property type="entry name" value="WH-like_DNA-bd_sf"/>
</dbReference>
<dbReference type="InterPro" id="IPR036390">
    <property type="entry name" value="WH_DNA-bd_sf"/>
</dbReference>
<keyword evidence="2" id="KW-0238">DNA-binding</keyword>
<dbReference type="PRINTS" id="PR00035">
    <property type="entry name" value="HTHGNTR"/>
</dbReference>
<dbReference type="Gene3D" id="1.20.120.530">
    <property type="entry name" value="GntR ligand-binding domain-like"/>
    <property type="match status" value="1"/>
</dbReference>
<dbReference type="PANTHER" id="PTHR43537">
    <property type="entry name" value="TRANSCRIPTIONAL REGULATOR, GNTR FAMILY"/>
    <property type="match status" value="1"/>
</dbReference>
<dbReference type="OrthoDB" id="7834120at2"/>
<reference evidence="6 7" key="1">
    <citation type="submission" date="2018-05" db="EMBL/GenBank/DDBJ databases">
        <title>Acuticoccus sediminis sp. nov., isolated from deep-sea sediment of Indian Ocean.</title>
        <authorList>
            <person name="Liu X."/>
            <person name="Lai Q."/>
            <person name="Du Y."/>
            <person name="Sun F."/>
            <person name="Zhang X."/>
            <person name="Wang S."/>
            <person name="Shao Z."/>
        </authorList>
    </citation>
    <scope>NUCLEOTIDE SEQUENCE [LARGE SCALE GENOMIC DNA]</scope>
    <source>
        <strain evidence="6 7">PTG4-2</strain>
    </source>
</reference>
<dbReference type="CDD" id="cd07377">
    <property type="entry name" value="WHTH_GntR"/>
    <property type="match status" value="1"/>
</dbReference>
<dbReference type="PANTHER" id="PTHR43537:SF50">
    <property type="entry name" value="TRANSCRIPTIONAL REGULATORY PROTEIN"/>
    <property type="match status" value="1"/>
</dbReference>
<evidence type="ECO:0000313" key="7">
    <source>
        <dbReference type="Proteomes" id="UP000249590"/>
    </source>
</evidence>
<keyword evidence="7" id="KW-1185">Reference proteome</keyword>
<dbReference type="InterPro" id="IPR000524">
    <property type="entry name" value="Tscrpt_reg_HTH_GntR"/>
</dbReference>
<dbReference type="InterPro" id="IPR008920">
    <property type="entry name" value="TF_FadR/GntR_C"/>
</dbReference>
<evidence type="ECO:0000256" key="4">
    <source>
        <dbReference type="SAM" id="MobiDB-lite"/>
    </source>
</evidence>
<gene>
    <name evidence="6" type="ORF">DLJ53_13565</name>
</gene>
<evidence type="ECO:0000259" key="5">
    <source>
        <dbReference type="PROSITE" id="PS50949"/>
    </source>
</evidence>
<evidence type="ECO:0000256" key="1">
    <source>
        <dbReference type="ARBA" id="ARBA00023015"/>
    </source>
</evidence>
<keyword evidence="1" id="KW-0805">Transcription regulation</keyword>
<dbReference type="InterPro" id="IPR000485">
    <property type="entry name" value="AsnC-type_HTH_dom"/>
</dbReference>
<evidence type="ECO:0000256" key="3">
    <source>
        <dbReference type="ARBA" id="ARBA00023163"/>
    </source>
</evidence>
<dbReference type="Pfam" id="PF07729">
    <property type="entry name" value="FCD"/>
    <property type="match status" value="1"/>
</dbReference>
<organism evidence="6 7">
    <name type="scientific">Acuticoccus sediminis</name>
    <dbReference type="NCBI Taxonomy" id="2184697"/>
    <lineage>
        <taxon>Bacteria</taxon>
        <taxon>Pseudomonadati</taxon>
        <taxon>Pseudomonadota</taxon>
        <taxon>Alphaproteobacteria</taxon>
        <taxon>Hyphomicrobiales</taxon>
        <taxon>Amorphaceae</taxon>
        <taxon>Acuticoccus</taxon>
    </lineage>
</organism>
<proteinExistence type="predicted"/>
<evidence type="ECO:0000256" key="2">
    <source>
        <dbReference type="ARBA" id="ARBA00023125"/>
    </source>
</evidence>
<dbReference type="Proteomes" id="UP000249590">
    <property type="component" value="Unassembled WGS sequence"/>
</dbReference>
<dbReference type="PROSITE" id="PS50949">
    <property type="entry name" value="HTH_GNTR"/>
    <property type="match status" value="1"/>
</dbReference>
<dbReference type="PRINTS" id="PR00033">
    <property type="entry name" value="HTHASNC"/>
</dbReference>
<dbReference type="SUPFAM" id="SSF46785">
    <property type="entry name" value="Winged helix' DNA-binding domain"/>
    <property type="match status" value="1"/>
</dbReference>
<comment type="caution">
    <text evidence="6">The sequence shown here is derived from an EMBL/GenBank/DDBJ whole genome shotgun (WGS) entry which is preliminary data.</text>
</comment>
<feature type="region of interest" description="Disordered" evidence="4">
    <location>
        <begin position="1"/>
        <end position="26"/>
    </location>
</feature>
<dbReference type="InterPro" id="IPR011711">
    <property type="entry name" value="GntR_C"/>
</dbReference>
<dbReference type="Pfam" id="PF00392">
    <property type="entry name" value="GntR"/>
    <property type="match status" value="1"/>
</dbReference>
<protein>
    <submittedName>
        <fullName evidence="6">GntR family transcriptional regulator</fullName>
    </submittedName>
</protein>
<dbReference type="SMART" id="SM00895">
    <property type="entry name" value="FCD"/>
    <property type="match status" value="1"/>
</dbReference>
<keyword evidence="3" id="KW-0804">Transcription</keyword>
<sequence length="240" mass="26767">MQHNLRAASARSAREDPRPVTDISPPEHLIQRRTLHEEVVTRLRDMIIDGTLETGSRINESELGPRLGVSRTPLREALRTLASEGLIELVRSKGAVVRRFGIEDVAEMLESLKAIEGFAARVGATRAGEAEIAAIIARHDEMVRCYEGRERLAYYKLNQSIHTAIVALAHNASLAELHALVQGRLKRIRYIGNHAPEKWAGAMADHERMADALKRRDGDALARALEDHMDNTLARVRDVL</sequence>
<evidence type="ECO:0000313" key="6">
    <source>
        <dbReference type="EMBL" id="RAI02383.1"/>
    </source>
</evidence>
<dbReference type="GO" id="GO:0003700">
    <property type="term" value="F:DNA-binding transcription factor activity"/>
    <property type="evidence" value="ECO:0007669"/>
    <property type="project" value="InterPro"/>
</dbReference>
<dbReference type="AlphaFoldDB" id="A0A8B2NX48"/>
<dbReference type="Gene3D" id="1.10.10.10">
    <property type="entry name" value="Winged helix-like DNA-binding domain superfamily/Winged helix DNA-binding domain"/>
    <property type="match status" value="1"/>
</dbReference>
<dbReference type="SUPFAM" id="SSF48008">
    <property type="entry name" value="GntR ligand-binding domain-like"/>
    <property type="match status" value="1"/>
</dbReference>
<accession>A0A8B2NX48</accession>
<name>A0A8B2NX48_9HYPH</name>
<dbReference type="GO" id="GO:0043565">
    <property type="term" value="F:sequence-specific DNA binding"/>
    <property type="evidence" value="ECO:0007669"/>
    <property type="project" value="InterPro"/>
</dbReference>
<feature type="domain" description="HTH gntR-type" evidence="5">
    <location>
        <begin position="33"/>
        <end position="100"/>
    </location>
</feature>
<dbReference type="EMBL" id="QHHQ01000002">
    <property type="protein sequence ID" value="RAI02383.1"/>
    <property type="molecule type" value="Genomic_DNA"/>
</dbReference>